<organism evidence="1 2">
    <name type="scientific">Streptomyces lividans 1326</name>
    <dbReference type="NCBI Taxonomy" id="1200984"/>
    <lineage>
        <taxon>Bacteria</taxon>
        <taxon>Bacillati</taxon>
        <taxon>Actinomycetota</taxon>
        <taxon>Actinomycetes</taxon>
        <taxon>Kitasatosporales</taxon>
        <taxon>Streptomycetaceae</taxon>
        <taxon>Streptomyces</taxon>
    </lineage>
</organism>
<evidence type="ECO:0000313" key="1">
    <source>
        <dbReference type="EMBL" id="EOY45007.1"/>
    </source>
</evidence>
<sequence>MAPTIHTSSFVLFPLVVPLVPLVSVMSVSLSAPDGTGDGRPSDDTQCHDYRLALTTQRDITC</sequence>
<accession>A0A7U9DNV4</accession>
<dbReference type="Proteomes" id="UP000014062">
    <property type="component" value="Chromosome"/>
</dbReference>
<name>A0A7U9DNV4_STRLI</name>
<reference evidence="2" key="1">
    <citation type="journal article" date="2013" name="Genome Biol. Evol.">
        <title>The genome sequence of Streptomyces lividans 66 reveals a novel tRNA-dependent peptide biosynthetic system within a metal-related genomic island.</title>
        <authorList>
            <person name="Cruz-Morales P."/>
            <person name="Vijgenboom E."/>
            <person name="Iruegas-Bocardo F."/>
            <person name="Girard G."/>
            <person name="Yanez-Guerra L.A."/>
            <person name="Ramos-Aboites H.E."/>
            <person name="Pernodet J.L."/>
            <person name="Anne J."/>
            <person name="van Wezel G.P."/>
            <person name="Barona-Gomez F."/>
        </authorList>
    </citation>
    <scope>NUCLEOTIDE SEQUENCE [LARGE SCALE GENOMIC DNA]</scope>
    <source>
        <strain evidence="2">1326</strain>
    </source>
</reference>
<dbReference type="AlphaFoldDB" id="A0A7U9DNV4"/>
<protein>
    <submittedName>
        <fullName evidence="1">Uncharacterized protein</fullName>
    </submittedName>
</protein>
<gene>
    <name evidence="1" type="ORF">SLI_0288</name>
</gene>
<dbReference type="EMBL" id="CM001889">
    <property type="protein sequence ID" value="EOY45007.1"/>
    <property type="molecule type" value="Genomic_DNA"/>
</dbReference>
<evidence type="ECO:0000313" key="2">
    <source>
        <dbReference type="Proteomes" id="UP000014062"/>
    </source>
</evidence>
<proteinExistence type="predicted"/>